<evidence type="ECO:0000256" key="1">
    <source>
        <dbReference type="SAM" id="Phobius"/>
    </source>
</evidence>
<dbReference type="PANTHER" id="PTHR32063">
    <property type="match status" value="1"/>
</dbReference>
<dbReference type="EMBL" id="CP040817">
    <property type="protein sequence ID" value="QYM91605.1"/>
    <property type="molecule type" value="Genomic_DNA"/>
</dbReference>
<dbReference type="PRINTS" id="PR00702">
    <property type="entry name" value="ACRIFLAVINRP"/>
</dbReference>
<feature type="transmembrane region" description="Helical" evidence="1">
    <location>
        <begin position="528"/>
        <end position="548"/>
    </location>
</feature>
<dbReference type="Gene3D" id="3.30.70.1320">
    <property type="entry name" value="Multidrug efflux transporter AcrB pore domain like"/>
    <property type="match status" value="1"/>
</dbReference>
<name>A0ABX8VXE3_9GAMM</name>
<evidence type="ECO:0000313" key="3">
    <source>
        <dbReference type="Proteomes" id="UP000824976"/>
    </source>
</evidence>
<dbReference type="SUPFAM" id="SSF82866">
    <property type="entry name" value="Multidrug efflux transporter AcrB transmembrane domain"/>
    <property type="match status" value="2"/>
</dbReference>
<feature type="transmembrane region" description="Helical" evidence="1">
    <location>
        <begin position="391"/>
        <end position="415"/>
    </location>
</feature>
<dbReference type="Gene3D" id="3.30.70.1440">
    <property type="entry name" value="Multidrug efflux transporter AcrB pore domain"/>
    <property type="match status" value="1"/>
</dbReference>
<feature type="transmembrane region" description="Helical" evidence="1">
    <location>
        <begin position="364"/>
        <end position="385"/>
    </location>
</feature>
<accession>A0ABX8VXE3</accession>
<gene>
    <name evidence="2" type="ORF">FGI21_06820</name>
</gene>
<dbReference type="Gene3D" id="3.30.70.1430">
    <property type="entry name" value="Multidrug efflux transporter AcrB pore domain"/>
    <property type="match status" value="2"/>
</dbReference>
<feature type="transmembrane region" description="Helical" evidence="1">
    <location>
        <begin position="886"/>
        <end position="908"/>
    </location>
</feature>
<dbReference type="PANTHER" id="PTHR32063:SF18">
    <property type="entry name" value="CATION EFFLUX SYSTEM PROTEIN"/>
    <property type="match status" value="1"/>
</dbReference>
<dbReference type="Gene3D" id="1.20.1640.10">
    <property type="entry name" value="Multidrug efflux transporter AcrB transmembrane domain"/>
    <property type="match status" value="2"/>
</dbReference>
<dbReference type="InterPro" id="IPR001036">
    <property type="entry name" value="Acrflvin-R"/>
</dbReference>
<dbReference type="Proteomes" id="UP000824976">
    <property type="component" value="Chromosome"/>
</dbReference>
<feature type="transmembrane region" description="Helical" evidence="1">
    <location>
        <begin position="914"/>
        <end position="935"/>
    </location>
</feature>
<dbReference type="Gene3D" id="3.30.2090.10">
    <property type="entry name" value="Multidrug efflux transporter AcrB TolC docking domain, DN and DC subdomains"/>
    <property type="match status" value="2"/>
</dbReference>
<feature type="transmembrane region" description="Helical" evidence="1">
    <location>
        <begin position="988"/>
        <end position="1012"/>
    </location>
</feature>
<evidence type="ECO:0000313" key="2">
    <source>
        <dbReference type="EMBL" id="QYM91605.1"/>
    </source>
</evidence>
<keyword evidence="1" id="KW-0472">Membrane</keyword>
<protein>
    <submittedName>
        <fullName evidence="2">Efflux RND transporter permease subunit</fullName>
    </submittedName>
</protein>
<feature type="transmembrane region" description="Helical" evidence="1">
    <location>
        <begin position="861"/>
        <end position="879"/>
    </location>
</feature>
<feature type="transmembrane region" description="Helical" evidence="1">
    <location>
        <begin position="436"/>
        <end position="455"/>
    </location>
</feature>
<feature type="transmembrane region" description="Helical" evidence="1">
    <location>
        <begin position="963"/>
        <end position="982"/>
    </location>
</feature>
<keyword evidence="3" id="KW-1185">Reference proteome</keyword>
<dbReference type="SUPFAM" id="SSF82714">
    <property type="entry name" value="Multidrug efflux transporter AcrB TolC docking domain, DN and DC subdomains"/>
    <property type="match status" value="2"/>
</dbReference>
<sequence>MSEGRFNLSALAVRERAITLFLIFLISVAGILAFFQLGRAEDPPFTIKQMTIITAWPGATAQEMQDQVAEPLEKRLQELRWYDRTETYTRPGLAITMLSLKDSAPPSEVQEEFYQARKKMGDEAKKLPAGVIGPLINDEYADVTFALFALKAKGEPQRLLVRDAEALRQQLLHVPGVKKVNIIGEQSERIFVSFSHDRLATLGVTPQDIFAALNNQNMLTPAGSIETKGPQVFVRVDGAFDNLEKIRQTPIVAQGRTLKLADVATVERGYEDPSTFMVRNNGEPALLLGVVMRDDWNGLKLGQALEAEVTSINAELPLGMTLSKVTDQAVNISSAVDEFMVKFFVALLVVMVVCFISMGWRVGIVVAAAVPLTLAAVFVIMAATGKNFDRITLGSLILALGLLVDDAIIAIEMMVVKMEEGYSRIKASAYAWSHTAAPMLSGTLVTAIGFMPNGFARSTAGEYTSNMFWIVGIALIASWVVAVAFTPYLGVKMLPDIKQVEGGHDAIYNTRNYNRFRKVLGLVIARKWIVAGAVITLFVVSVLGMGAVKKQFFPTSDRPEVLVEVQMPYGTSIEQTSAATAKVEAWLSQQQEARIVTSYIGQGAPRFFLAMAPELPDPSFAKIVVLAGNDKEREALKFRLREAIAGGLAPEAQVRVTQIVFGPPSPFPVAYRVMGPDPDKLRAIADEIKTVMNASPMMRTVNTDWGPRVPTLHFTLNQDRLQAVGLTTNSVSLQLQFLLSGTPLTDVREDIRSVQVVGRAAGDIRLDPARIADFTLVGSAGQRIPLSQVGSVDVRMEDPILRRRDRTPTITVRGDIAEGLQPPDVSTAITTQLQPIIARLPAGYRIEQAGSIEESAKATQAMLPLFPIMIALTLLIIILQVRSIAAMIMVFATSPLGLIGVVPTLLLFQQPFGINALVGLIALSGILMRNTLILIGQIHHNEQEGLDPFRAVVEATVQRARPVLLTALAAILAFIPLTHSVFWGTLAYTLIGGTLAGTILTLVFLPAMYSIWFKIKAVRPA</sequence>
<feature type="transmembrane region" description="Helical" evidence="1">
    <location>
        <begin position="339"/>
        <end position="357"/>
    </location>
</feature>
<reference evidence="2 3" key="1">
    <citation type="submission" date="2019-06" db="EMBL/GenBank/DDBJ databases">
        <title>Complete genome of Dickeya zeae PL65.</title>
        <authorList>
            <person name="Boluk G."/>
            <person name="Arif M."/>
        </authorList>
    </citation>
    <scope>NUCLEOTIDE SEQUENCE [LARGE SCALE GENOMIC DNA]</scope>
    <source>
        <strain evidence="2 3">PL65</strain>
    </source>
</reference>
<dbReference type="RefSeq" id="WP_219952915.1">
    <property type="nucleotide sequence ID" value="NZ_CP040817.1"/>
</dbReference>
<dbReference type="SUPFAM" id="SSF82693">
    <property type="entry name" value="Multidrug efflux transporter AcrB pore domain, PN1, PN2, PC1 and PC2 subdomains"/>
    <property type="match status" value="3"/>
</dbReference>
<dbReference type="Pfam" id="PF00873">
    <property type="entry name" value="ACR_tran"/>
    <property type="match status" value="1"/>
</dbReference>
<dbReference type="InterPro" id="IPR027463">
    <property type="entry name" value="AcrB_DN_DC_subdom"/>
</dbReference>
<keyword evidence="1" id="KW-1133">Transmembrane helix</keyword>
<organism evidence="2 3">
    <name type="scientific">Dickeya zeae</name>
    <dbReference type="NCBI Taxonomy" id="204042"/>
    <lineage>
        <taxon>Bacteria</taxon>
        <taxon>Pseudomonadati</taxon>
        <taxon>Pseudomonadota</taxon>
        <taxon>Gammaproteobacteria</taxon>
        <taxon>Enterobacterales</taxon>
        <taxon>Pectobacteriaceae</taxon>
        <taxon>Dickeya</taxon>
    </lineage>
</organism>
<keyword evidence="1" id="KW-0812">Transmembrane</keyword>
<feature type="transmembrane region" description="Helical" evidence="1">
    <location>
        <begin position="467"/>
        <end position="489"/>
    </location>
</feature>
<proteinExistence type="predicted"/>